<accession>A0A934NEG7</accession>
<organism evidence="3 4">
    <name type="scientific">Candidatus Amunia macphersoniae</name>
    <dbReference type="NCBI Taxonomy" id="3127014"/>
    <lineage>
        <taxon>Bacteria</taxon>
        <taxon>Bacillati</taxon>
        <taxon>Candidatus Dormiibacterota</taxon>
        <taxon>Candidatus Dormibacteria</taxon>
        <taxon>Candidatus Aeolococcales</taxon>
        <taxon>Candidatus Aeolococcaceae</taxon>
        <taxon>Candidatus Amunia</taxon>
    </lineage>
</organism>
<dbReference type="Gene3D" id="3.90.190.10">
    <property type="entry name" value="Protein tyrosine phosphatase superfamily"/>
    <property type="match status" value="1"/>
</dbReference>
<evidence type="ECO:0000313" key="3">
    <source>
        <dbReference type="EMBL" id="MBJ7608753.1"/>
    </source>
</evidence>
<feature type="domain" description="Tyrosine specific protein phosphatases" evidence="2">
    <location>
        <begin position="129"/>
        <end position="187"/>
    </location>
</feature>
<protein>
    <submittedName>
        <fullName evidence="3">Tyrosine-protein phosphatase</fullName>
    </submittedName>
</protein>
<name>A0A934NEG7_9BACT</name>
<dbReference type="Pfam" id="PF13350">
    <property type="entry name" value="Y_phosphatase3"/>
    <property type="match status" value="1"/>
</dbReference>
<dbReference type="PANTHER" id="PTHR31126">
    <property type="entry name" value="TYROSINE-PROTEIN PHOSPHATASE"/>
    <property type="match status" value="1"/>
</dbReference>
<comment type="caution">
    <text evidence="3">The sequence shown here is derived from an EMBL/GenBank/DDBJ whole genome shotgun (WGS) entry which is preliminary data.</text>
</comment>
<evidence type="ECO:0000259" key="2">
    <source>
        <dbReference type="PROSITE" id="PS50056"/>
    </source>
</evidence>
<dbReference type="SUPFAM" id="SSF52799">
    <property type="entry name" value="(Phosphotyrosine protein) phosphatases II"/>
    <property type="match status" value="1"/>
</dbReference>
<evidence type="ECO:0000313" key="4">
    <source>
        <dbReference type="Proteomes" id="UP000614410"/>
    </source>
</evidence>
<gene>
    <name evidence="3" type="ORF">JF887_04890</name>
</gene>
<dbReference type="InterPro" id="IPR026893">
    <property type="entry name" value="Tyr/Ser_Pase_IphP-type"/>
</dbReference>
<dbReference type="PANTHER" id="PTHR31126:SF1">
    <property type="entry name" value="TYROSINE SPECIFIC PROTEIN PHOSPHATASES DOMAIN-CONTAINING PROTEIN"/>
    <property type="match status" value="1"/>
</dbReference>
<dbReference type="InterPro" id="IPR016130">
    <property type="entry name" value="Tyr_Pase_AS"/>
</dbReference>
<sequence>MVTDQADALAVEGLDNLRDLGGLPLVGGGTTRYGRLLRSDSPHRLSDAGRRTLVAQGISTVVDLRTLSERDSHPSLLVDVEGIRGHHAPIFDDEDVFPENAVTAQDVYRWWLRERGTGIAAALTGIADSPSAPILVHCHAGKDRTGVVIALVLVLAGVPVDSIADDYALSGVQLAEVLARDRVSAVERGMDDVRAERLFTVRRDAMVDTVESIESEHGGPTQFLRRVGLEDQRIDRLRRLLVAAEWP</sequence>
<comment type="similarity">
    <text evidence="1">Belongs to the protein-tyrosine phosphatase family.</text>
</comment>
<dbReference type="PROSITE" id="PS00383">
    <property type="entry name" value="TYR_PHOSPHATASE_1"/>
    <property type="match status" value="1"/>
</dbReference>
<dbReference type="InterPro" id="IPR029021">
    <property type="entry name" value="Prot-tyrosine_phosphatase-like"/>
</dbReference>
<dbReference type="InterPro" id="IPR000387">
    <property type="entry name" value="Tyr_Pase_dom"/>
</dbReference>
<dbReference type="PROSITE" id="PS50056">
    <property type="entry name" value="TYR_PHOSPHATASE_2"/>
    <property type="match status" value="1"/>
</dbReference>
<dbReference type="AlphaFoldDB" id="A0A934NEG7"/>
<dbReference type="GO" id="GO:0004721">
    <property type="term" value="F:phosphoprotein phosphatase activity"/>
    <property type="evidence" value="ECO:0007669"/>
    <property type="project" value="InterPro"/>
</dbReference>
<dbReference type="EMBL" id="JAEKNN010000024">
    <property type="protein sequence ID" value="MBJ7608753.1"/>
    <property type="molecule type" value="Genomic_DNA"/>
</dbReference>
<reference evidence="3 4" key="1">
    <citation type="submission" date="2020-10" db="EMBL/GenBank/DDBJ databases">
        <title>Ca. Dormibacterota MAGs.</title>
        <authorList>
            <person name="Montgomery K."/>
        </authorList>
    </citation>
    <scope>NUCLEOTIDE SEQUENCE [LARGE SCALE GENOMIC DNA]</scope>
    <source>
        <strain evidence="3">Mitchell_Peninsula_5</strain>
    </source>
</reference>
<dbReference type="Proteomes" id="UP000614410">
    <property type="component" value="Unassembled WGS sequence"/>
</dbReference>
<proteinExistence type="inferred from homology"/>
<evidence type="ECO:0000256" key="1">
    <source>
        <dbReference type="ARBA" id="ARBA00009580"/>
    </source>
</evidence>